<keyword evidence="4" id="KW-0670">Pyruvate</keyword>
<dbReference type="STRING" id="555088.DealDRAFT_0605"/>
<proteinExistence type="predicted"/>
<dbReference type="PANTHER" id="PTHR32154">
    <property type="entry name" value="PYRUVATE-FLAVODOXIN OXIDOREDUCTASE-RELATED"/>
    <property type="match status" value="1"/>
</dbReference>
<dbReference type="NCBIfam" id="NF006412">
    <property type="entry name" value="PRK08659.1"/>
    <property type="match status" value="1"/>
</dbReference>
<dbReference type="PANTHER" id="PTHR32154:SF14">
    <property type="entry name" value="2-OXOGLUTARATE SYNTHASE SUBUNIT KORA"/>
    <property type="match status" value="1"/>
</dbReference>
<dbReference type="InterPro" id="IPR029061">
    <property type="entry name" value="THDP-binding"/>
</dbReference>
<dbReference type="Pfam" id="PF01855">
    <property type="entry name" value="POR_N"/>
    <property type="match status" value="1"/>
</dbReference>
<protein>
    <submittedName>
        <fullName evidence="4">Pyruvate flavodoxin/ferredoxin oxidoreductase domain protein</fullName>
    </submittedName>
</protein>
<dbReference type="Proteomes" id="UP000006443">
    <property type="component" value="Unassembled WGS sequence"/>
</dbReference>
<dbReference type="OrthoDB" id="9794954at2"/>
<sequence length="370" mass="40466">MKLWQGNEACVEGAIAAGARFYAGYPITPSTEIAEIASRRLPPQGGKFIQMEDEIGGIAAMIGASVGGAKAFTATSGPGFSLMQENLGYAAMAEIPCVLVNVQRMGPSTGVATAPAQGDVMQARWGTHGDHPAIVLCPSSVEEVYYLTIEAFNLSEMLRQPVILLMDEVVGHMRENIAEPDRTKIRVIDRSKPEPDQLYLPYAEDSDVSPFAPFGEGYAYNITGLAHDEKGFPTNDGEVVRRLLDRLHQKIENNLSELPGIEEAEAADADLVILCYGCTARPAREAVRLARDSGLSVGYVRLRTLWPFPYERIAALADKKSILVPEMNMGQIIGEVERAVKGKTEVVGLWRYDGELFNPEEILKKIREVI</sequence>
<dbReference type="SUPFAM" id="SSF52922">
    <property type="entry name" value="TK C-terminal domain-like"/>
    <property type="match status" value="1"/>
</dbReference>
<dbReference type="eggNOG" id="COG0674">
    <property type="taxonomic scope" value="Bacteria"/>
</dbReference>
<keyword evidence="1" id="KW-0560">Oxidoreductase</keyword>
<dbReference type="Gene3D" id="3.40.50.970">
    <property type="match status" value="1"/>
</dbReference>
<dbReference type="CDD" id="cd07034">
    <property type="entry name" value="TPP_PYR_PFOR_IOR-alpha_like"/>
    <property type="match status" value="1"/>
</dbReference>
<dbReference type="Pfam" id="PF17147">
    <property type="entry name" value="PFOR_II"/>
    <property type="match status" value="1"/>
</dbReference>
<dbReference type="AlphaFoldDB" id="C0GDF4"/>
<dbReference type="Gene3D" id="3.40.50.920">
    <property type="match status" value="1"/>
</dbReference>
<dbReference type="FunFam" id="3.40.50.970:FF:000022">
    <property type="entry name" value="2-oxoglutarate ferredoxin oxidoreductase alpha subunit"/>
    <property type="match status" value="1"/>
</dbReference>
<evidence type="ECO:0000313" key="5">
    <source>
        <dbReference type="Proteomes" id="UP000006443"/>
    </source>
</evidence>
<feature type="domain" description="Pyruvate:ferredoxin oxidoreductase core" evidence="3">
    <location>
        <begin position="269"/>
        <end position="362"/>
    </location>
</feature>
<dbReference type="InterPro" id="IPR009014">
    <property type="entry name" value="Transketo_C/PFOR_II"/>
</dbReference>
<evidence type="ECO:0000256" key="1">
    <source>
        <dbReference type="ARBA" id="ARBA00023002"/>
    </source>
</evidence>
<evidence type="ECO:0000259" key="2">
    <source>
        <dbReference type="Pfam" id="PF01855"/>
    </source>
</evidence>
<reference evidence="4 5" key="1">
    <citation type="submission" date="2009-02" db="EMBL/GenBank/DDBJ databases">
        <title>Sequencing of the draft genome and assembly of Dethiobacter alkaliphilus AHT 1.</title>
        <authorList>
            <consortium name="US DOE Joint Genome Institute (JGI-PGF)"/>
            <person name="Lucas S."/>
            <person name="Copeland A."/>
            <person name="Lapidus A."/>
            <person name="Glavina del Rio T."/>
            <person name="Dalin E."/>
            <person name="Tice H."/>
            <person name="Bruce D."/>
            <person name="Goodwin L."/>
            <person name="Pitluck S."/>
            <person name="Larimer F."/>
            <person name="Land M.L."/>
            <person name="Hauser L."/>
            <person name="Muyzer G."/>
        </authorList>
    </citation>
    <scope>NUCLEOTIDE SEQUENCE [LARGE SCALE GENOMIC DNA]</scope>
    <source>
        <strain evidence="4 5">AHT 1</strain>
    </source>
</reference>
<dbReference type="SUPFAM" id="SSF52518">
    <property type="entry name" value="Thiamin diphosphate-binding fold (THDP-binding)"/>
    <property type="match status" value="1"/>
</dbReference>
<dbReference type="RefSeq" id="WP_008514738.1">
    <property type="nucleotide sequence ID" value="NZ_ACJM01000002.1"/>
</dbReference>
<feature type="domain" description="Pyruvate flavodoxin/ferredoxin oxidoreductase pyrimidine binding" evidence="2">
    <location>
        <begin position="12"/>
        <end position="237"/>
    </location>
</feature>
<evidence type="ECO:0000313" key="4">
    <source>
        <dbReference type="EMBL" id="EEG78675.1"/>
    </source>
</evidence>
<accession>C0GDF4</accession>
<dbReference type="InterPro" id="IPR033412">
    <property type="entry name" value="PFOR_II"/>
</dbReference>
<dbReference type="GO" id="GO:0016491">
    <property type="term" value="F:oxidoreductase activity"/>
    <property type="evidence" value="ECO:0007669"/>
    <property type="project" value="UniProtKB-KW"/>
</dbReference>
<dbReference type="GO" id="GO:0006979">
    <property type="term" value="P:response to oxidative stress"/>
    <property type="evidence" value="ECO:0007669"/>
    <property type="project" value="TreeGrafter"/>
</dbReference>
<evidence type="ECO:0000259" key="3">
    <source>
        <dbReference type="Pfam" id="PF17147"/>
    </source>
</evidence>
<dbReference type="EMBL" id="ACJM01000002">
    <property type="protein sequence ID" value="EEG78675.1"/>
    <property type="molecule type" value="Genomic_DNA"/>
</dbReference>
<comment type="caution">
    <text evidence="4">The sequence shown here is derived from an EMBL/GenBank/DDBJ whole genome shotgun (WGS) entry which is preliminary data.</text>
</comment>
<gene>
    <name evidence="4" type="ORF">DealDRAFT_0605</name>
</gene>
<organism evidence="4 5">
    <name type="scientific">Dethiobacter alkaliphilus AHT 1</name>
    <dbReference type="NCBI Taxonomy" id="555088"/>
    <lineage>
        <taxon>Bacteria</taxon>
        <taxon>Bacillati</taxon>
        <taxon>Bacillota</taxon>
        <taxon>Dethiobacteria</taxon>
        <taxon>Dethiobacterales</taxon>
        <taxon>Dethiobacteraceae</taxon>
        <taxon>Dethiobacter</taxon>
    </lineage>
</organism>
<keyword evidence="5" id="KW-1185">Reference proteome</keyword>
<dbReference type="InterPro" id="IPR050722">
    <property type="entry name" value="Pyruvate:ferred/Flavod_OxRd"/>
</dbReference>
<dbReference type="InterPro" id="IPR002880">
    <property type="entry name" value="Pyrv_Fd/Flavodoxin_OxRdtase_N"/>
</dbReference>
<name>C0GDF4_DETAL</name>